<reference evidence="2" key="2">
    <citation type="submission" date="2023-01" db="EMBL/GenBank/DDBJ databases">
        <authorList>
            <person name="Sun Q."/>
            <person name="Evtushenko L."/>
        </authorList>
    </citation>
    <scope>NUCLEOTIDE SEQUENCE</scope>
    <source>
        <strain evidence="2">VKM B-1499</strain>
    </source>
</reference>
<feature type="chain" id="PRO_5046339447" description="DUF3224 domain-containing protein" evidence="1">
    <location>
        <begin position="24"/>
        <end position="163"/>
    </location>
</feature>
<dbReference type="Pfam" id="PF11528">
    <property type="entry name" value="DUF3224"/>
    <property type="match status" value="1"/>
</dbReference>
<protein>
    <recommendedName>
        <fullName evidence="4">DUF3224 domain-containing protein</fullName>
    </recommendedName>
</protein>
<keyword evidence="3" id="KW-1185">Reference proteome</keyword>
<organism evidence="2 3">
    <name type="scientific">Brevundimonas intermedia</name>
    <dbReference type="NCBI Taxonomy" id="74315"/>
    <lineage>
        <taxon>Bacteria</taxon>
        <taxon>Pseudomonadati</taxon>
        <taxon>Pseudomonadota</taxon>
        <taxon>Alphaproteobacteria</taxon>
        <taxon>Caulobacterales</taxon>
        <taxon>Caulobacteraceae</taxon>
        <taxon>Brevundimonas</taxon>
    </lineage>
</organism>
<dbReference type="InterPro" id="IPR021607">
    <property type="entry name" value="DUF3224"/>
</dbReference>
<dbReference type="EMBL" id="BSFD01000010">
    <property type="protein sequence ID" value="GLK49567.1"/>
    <property type="molecule type" value="Genomic_DNA"/>
</dbReference>
<evidence type="ECO:0000313" key="2">
    <source>
        <dbReference type="EMBL" id="GLK49567.1"/>
    </source>
</evidence>
<keyword evidence="1" id="KW-0732">Signal</keyword>
<feature type="signal peptide" evidence="1">
    <location>
        <begin position="1"/>
        <end position="23"/>
    </location>
</feature>
<dbReference type="RefSeq" id="WP_271165761.1">
    <property type="nucleotide sequence ID" value="NZ_BSFD01000010.1"/>
</dbReference>
<gene>
    <name evidence="2" type="ORF">GCM10017620_25400</name>
</gene>
<name>A0ABQ5T9T0_9CAUL</name>
<evidence type="ECO:0008006" key="4">
    <source>
        <dbReference type="Google" id="ProtNLM"/>
    </source>
</evidence>
<evidence type="ECO:0000256" key="1">
    <source>
        <dbReference type="SAM" id="SignalP"/>
    </source>
</evidence>
<reference evidence="2" key="1">
    <citation type="journal article" date="2014" name="Int. J. Syst. Evol. Microbiol.">
        <title>Complete genome of a new Firmicutes species belonging to the dominant human colonic microbiota ('Ruminococcus bicirculans') reveals two chromosomes and a selective capacity to utilize plant glucans.</title>
        <authorList>
            <consortium name="NISC Comparative Sequencing Program"/>
            <person name="Wegmann U."/>
            <person name="Louis P."/>
            <person name="Goesmann A."/>
            <person name="Henrissat B."/>
            <person name="Duncan S.H."/>
            <person name="Flint H.J."/>
        </authorList>
    </citation>
    <scope>NUCLEOTIDE SEQUENCE</scope>
    <source>
        <strain evidence="2">VKM B-1499</strain>
    </source>
</reference>
<comment type="caution">
    <text evidence="2">The sequence shown here is derived from an EMBL/GenBank/DDBJ whole genome shotgun (WGS) entry which is preliminary data.</text>
</comment>
<sequence>MIALILTAALLAAVSDPAPNATAAAPAVRSIVMSHAVGTFDVQITPVAPDPDAPAGAPGRMLLAKTFHGAFEGGGSGEMLGVLKGGSGAYVAMERVSGVLDGRRGSFAMVHRGVMDAGAQDLLITIVPGSGEGELAGISGVFHLTIVEGEHRYDLEYSLPDAP</sequence>
<dbReference type="Gene3D" id="2.40.350.10">
    <property type="entry name" value="SO1590-like"/>
    <property type="match status" value="1"/>
</dbReference>
<accession>A0ABQ5T9T0</accession>
<proteinExistence type="predicted"/>
<dbReference type="SUPFAM" id="SSF159238">
    <property type="entry name" value="SO1590-like"/>
    <property type="match status" value="1"/>
</dbReference>
<evidence type="ECO:0000313" key="3">
    <source>
        <dbReference type="Proteomes" id="UP001143509"/>
    </source>
</evidence>
<dbReference type="Proteomes" id="UP001143509">
    <property type="component" value="Unassembled WGS sequence"/>
</dbReference>
<dbReference type="InterPro" id="IPR023159">
    <property type="entry name" value="SO1590-like_sf"/>
</dbReference>